<dbReference type="Proteomes" id="UP000003786">
    <property type="component" value="Chromosome 1"/>
</dbReference>
<dbReference type="STRING" id="869250.J7MGL6"/>
<feature type="region of interest" description="Disordered" evidence="3">
    <location>
        <begin position="613"/>
        <end position="637"/>
    </location>
</feature>
<proteinExistence type="predicted"/>
<reference evidence="4 5" key="1">
    <citation type="journal article" date="2012" name="MBio">
        <title>Comparative genome analysis of three eukaryotic parasites with differing abilities to transform leukocytes reveals key mediators of Theileria-induced leukocyte transformation.</title>
        <authorList>
            <person name="Hayashida K."/>
            <person name="Hara Y."/>
            <person name="Abe T."/>
            <person name="Yamasaki C."/>
            <person name="Toyoda A."/>
            <person name="Kosuge T."/>
            <person name="Suzuki Y."/>
            <person name="Sato Y."/>
            <person name="Kawashima S."/>
            <person name="Katayama T."/>
            <person name="Wakaguri H."/>
            <person name="Inoue N."/>
            <person name="Homma K."/>
            <person name="Tada-Umezaki M."/>
            <person name="Yagi Y."/>
            <person name="Fujii Y."/>
            <person name="Habara T."/>
            <person name="Kanehisa M."/>
            <person name="Watanabe H."/>
            <person name="Ito K."/>
            <person name="Gojobori T."/>
            <person name="Sugawara H."/>
            <person name="Imanishi T."/>
            <person name="Weir W."/>
            <person name="Gardner M."/>
            <person name="Pain A."/>
            <person name="Shiels B."/>
            <person name="Hattori M."/>
            <person name="Nene V."/>
            <person name="Sugimoto C."/>
        </authorList>
    </citation>
    <scope>NUCLEOTIDE SEQUENCE [LARGE SCALE GENOMIC DNA]</scope>
    <source>
        <strain evidence="4 5">Shintoku</strain>
    </source>
</reference>
<feature type="compositionally biased region" description="Gly residues" evidence="3">
    <location>
        <begin position="618"/>
        <end position="630"/>
    </location>
</feature>
<dbReference type="VEuPathDB" id="PiroplasmaDB:TOT_010000054"/>
<dbReference type="GO" id="GO:0000993">
    <property type="term" value="F:RNA polymerase II complex binding"/>
    <property type="evidence" value="ECO:0007669"/>
    <property type="project" value="TreeGrafter"/>
</dbReference>
<dbReference type="RefSeq" id="XP_009688887.1">
    <property type="nucleotide sequence ID" value="XM_009690592.1"/>
</dbReference>
<organism evidence="4 5">
    <name type="scientific">Theileria orientalis strain Shintoku</name>
    <dbReference type="NCBI Taxonomy" id="869250"/>
    <lineage>
        <taxon>Eukaryota</taxon>
        <taxon>Sar</taxon>
        <taxon>Alveolata</taxon>
        <taxon>Apicomplexa</taxon>
        <taxon>Aconoidasida</taxon>
        <taxon>Piroplasmida</taxon>
        <taxon>Theileriidae</taxon>
        <taxon>Theileria</taxon>
    </lineage>
</organism>
<dbReference type="GO" id="GO:0006368">
    <property type="term" value="P:transcription elongation by RNA polymerase II"/>
    <property type="evidence" value="ECO:0007669"/>
    <property type="project" value="TreeGrafter"/>
</dbReference>
<dbReference type="Pfam" id="PF13174">
    <property type="entry name" value="TPR_6"/>
    <property type="match status" value="1"/>
</dbReference>
<evidence type="ECO:0000256" key="2">
    <source>
        <dbReference type="ARBA" id="ARBA00022803"/>
    </source>
</evidence>
<evidence type="ECO:0000313" key="4">
    <source>
        <dbReference type="EMBL" id="BAM38586.1"/>
    </source>
</evidence>
<feature type="region of interest" description="Disordered" evidence="3">
    <location>
        <begin position="1033"/>
        <end position="1056"/>
    </location>
</feature>
<dbReference type="OrthoDB" id="343875at2759"/>
<protein>
    <submittedName>
        <fullName evidence="4">Uncharacterized protein</fullName>
    </submittedName>
</protein>
<evidence type="ECO:0000313" key="5">
    <source>
        <dbReference type="Proteomes" id="UP000003786"/>
    </source>
</evidence>
<dbReference type="GeneID" id="20713023"/>
<evidence type="ECO:0000256" key="1">
    <source>
        <dbReference type="ARBA" id="ARBA00022737"/>
    </source>
</evidence>
<sequence length="1079" mass="123032">MLDSGFGIPFSPKSQNSAHTQNDSTRRCIWISQEDLTPNNLEQIKDLLKSEEVPLKYWLLLAFSYKSLGHLESLDSLLKEAEAIFNSEEDSKRVKGTLYSSLGFHNLCQAQQFKNDDERHKRYMDWTNHYLRKTEVGTSLYHFYMVKGHQSVFNYMRDKNTDHLATARSMFNMAIDQSRSAIIPLVLFGNVMVLSSNYQVASVYYLRALLKASYYLAIMNNMPDSRRAPSERSLELSLAHSQLVWLKAALFFALSACQFSLGNIESAKSLIEKSIALKPLAVAHRFASAIAAYQLTHFKEDFEEDVPLLLEQYSRAHLASHILDRSNAAGQLHLCEFLFHRGNLEECTRRLLDLQKTNLPYSLRAELEYQLGRVEHAKGSYSEALNRYMNALSHKNDFLSARLQLVKAAAGCGDLGLAREHCDFLLQCLQKVAVVLKVSAYVYLCSARETLETNKWDMLKMESANNRSQNQLDISCTFHSVQQGMGRLIDERLFKALSLLEDLIFSANGSESSRNALEMSKFTNKLDAKSKAQRDFSDPLAMEYYIRCLEILVSRGREYLCPSLNEYYVEYFNLYKSDNDRFKNNFGVILMYTRNYTRACAVLQALNEKLSRKTEGSTGSGTSGAGGAGGPTERSARENMENTTLALTVRFNYALALEFAGQITKAQKIYSSITREYPRYTSAWLRRSIIAFQKCDHESTVRYLEQVKKIHPNSCEPYLLRSYQLGKIKSYDEAIQEIRKMFRAIPASAYDPYANTLLSSLMIKKSYRIAQTTGTTLTLPKEAMQYAKTALKRPSVCNFYAANCIAVILALEKNFKASYESFLLLMESLSMTSHMKLLVNKNIGILSAAITLAMVSTDRKPDKNKLNKLKVAKTQQHFQSAISNGKMDKSLYTCYIRFLFDVQKYEECIGVLETARLIFQDDAFVYNQIIVTDAMVCSYLRDAEKTSSLVEMINMLSCCRFITTSAEYLLEESQRGNTQFSAEAYNKLKQIANRVETKMIPHITSTLPQLEKTCENKQQAREKRLQLQLSIQQAHEAKKREQEQERMRAAEAEEELSEKLLKEASEIASELLTAKPTQT</sequence>
<accession>J7MGL6</accession>
<dbReference type="GO" id="GO:0016593">
    <property type="term" value="C:Cdc73/Paf1 complex"/>
    <property type="evidence" value="ECO:0007669"/>
    <property type="project" value="TreeGrafter"/>
</dbReference>
<evidence type="ECO:0000256" key="3">
    <source>
        <dbReference type="SAM" id="MobiDB-lite"/>
    </source>
</evidence>
<feature type="compositionally biased region" description="Polar residues" evidence="3">
    <location>
        <begin position="12"/>
        <end position="21"/>
    </location>
</feature>
<feature type="compositionally biased region" description="Basic and acidic residues" evidence="3">
    <location>
        <begin position="1035"/>
        <end position="1056"/>
    </location>
</feature>
<dbReference type="InterPro" id="IPR031101">
    <property type="entry name" value="Ctr9"/>
</dbReference>
<dbReference type="InterPro" id="IPR011990">
    <property type="entry name" value="TPR-like_helical_dom_sf"/>
</dbReference>
<keyword evidence="5" id="KW-1185">Reference proteome</keyword>
<gene>
    <name evidence="4" type="ORF">TOT_010000054</name>
</gene>
<dbReference type="AlphaFoldDB" id="J7MGL6"/>
<feature type="region of interest" description="Disordered" evidence="3">
    <location>
        <begin position="1"/>
        <end position="21"/>
    </location>
</feature>
<dbReference type="Gene3D" id="1.25.40.10">
    <property type="entry name" value="Tetratricopeptide repeat domain"/>
    <property type="match status" value="3"/>
</dbReference>
<dbReference type="InterPro" id="IPR019734">
    <property type="entry name" value="TPR_rpt"/>
</dbReference>
<dbReference type="EMBL" id="AP011946">
    <property type="protein sequence ID" value="BAM38586.1"/>
    <property type="molecule type" value="Genomic_DNA"/>
</dbReference>
<dbReference type="GO" id="GO:0006355">
    <property type="term" value="P:regulation of DNA-templated transcription"/>
    <property type="evidence" value="ECO:0007669"/>
    <property type="project" value="InterPro"/>
</dbReference>
<dbReference type="eggNOG" id="KOG2002">
    <property type="taxonomic scope" value="Eukaryota"/>
</dbReference>
<dbReference type="PANTHER" id="PTHR14027:SF2">
    <property type="entry name" value="RNA POLYMERASE-ASSOCIATED PROTEIN CTR9 HOMOLOG"/>
    <property type="match status" value="1"/>
</dbReference>
<dbReference type="PANTHER" id="PTHR14027">
    <property type="entry name" value="RNA POLYMERASE-ASSOCIATED PROTEIN CTR9"/>
    <property type="match status" value="1"/>
</dbReference>
<keyword evidence="1" id="KW-0677">Repeat</keyword>
<name>J7MGL6_THEOR</name>
<keyword evidence="2" id="KW-0802">TPR repeat</keyword>
<dbReference type="OMA" id="KEYPRYT"/>
<dbReference type="SMART" id="SM00028">
    <property type="entry name" value="TPR"/>
    <property type="match status" value="3"/>
</dbReference>
<dbReference type="KEGG" id="tot:TOT_010000054"/>
<dbReference type="SUPFAM" id="SSF48452">
    <property type="entry name" value="TPR-like"/>
    <property type="match status" value="2"/>
</dbReference>